<gene>
    <name evidence="1" type="ORF">J5U18_05170</name>
</gene>
<evidence type="ECO:0000313" key="1">
    <source>
        <dbReference type="EMBL" id="MBP3942961.1"/>
    </source>
</evidence>
<organism evidence="1 2">
    <name type="scientific">Rhinopithecimicrobium faecis</name>
    <dbReference type="NCBI Taxonomy" id="2820698"/>
    <lineage>
        <taxon>Bacteria</taxon>
        <taxon>Pseudomonadati</taxon>
        <taxon>Bacteroidota</taxon>
        <taxon>Sphingobacteriia</taxon>
        <taxon>Sphingobacteriales</taxon>
        <taxon>Sphingobacteriaceae</taxon>
        <taxon>Rhinopithecimicrobium</taxon>
    </lineage>
</organism>
<comment type="caution">
    <text evidence="1">The sequence shown here is derived from an EMBL/GenBank/DDBJ whole genome shotgun (WGS) entry which is preliminary data.</text>
</comment>
<dbReference type="RefSeq" id="WP_353546448.1">
    <property type="nucleotide sequence ID" value="NZ_JAGKSB010000004.1"/>
</dbReference>
<protein>
    <submittedName>
        <fullName evidence="1">Uncharacterized protein</fullName>
    </submittedName>
</protein>
<dbReference type="EMBL" id="JAGKSB010000004">
    <property type="protein sequence ID" value="MBP3942961.1"/>
    <property type="molecule type" value="Genomic_DNA"/>
</dbReference>
<dbReference type="Proteomes" id="UP000679691">
    <property type="component" value="Unassembled WGS sequence"/>
</dbReference>
<reference evidence="1" key="1">
    <citation type="submission" date="2021-03" db="EMBL/GenBank/DDBJ databases">
        <authorList>
            <person name="Lu T."/>
            <person name="Wang Q."/>
            <person name="Han X."/>
        </authorList>
    </citation>
    <scope>NUCLEOTIDE SEQUENCE</scope>
    <source>
        <strain evidence="1">WQ 2009</strain>
    </source>
</reference>
<accession>A0A8T4HE06</accession>
<proteinExistence type="predicted"/>
<sequence>MLDSKIQITIKADFEKMIAYLRAEKKPFGLPVFGEYACSVLNFYVGSKLISLADKKNAALYICDLYNAGIRNSIVKEDLVEIAAVIASDPTLDYQVINPIFS</sequence>
<dbReference type="AlphaFoldDB" id="A0A8T4HE06"/>
<evidence type="ECO:0000313" key="2">
    <source>
        <dbReference type="Proteomes" id="UP000679691"/>
    </source>
</evidence>
<keyword evidence="2" id="KW-1185">Reference proteome</keyword>
<name>A0A8T4HE06_9SPHI</name>